<evidence type="ECO:0000313" key="5">
    <source>
        <dbReference type="Proteomes" id="UP001153737"/>
    </source>
</evidence>
<reference evidence="4" key="2">
    <citation type="submission" date="2022-10" db="EMBL/GenBank/DDBJ databases">
        <authorList>
            <consortium name="ENA_rothamsted_submissions"/>
            <consortium name="culmorum"/>
            <person name="King R."/>
        </authorList>
    </citation>
    <scope>NUCLEOTIDE SEQUENCE</scope>
</reference>
<feature type="transmembrane region" description="Helical" evidence="1">
    <location>
        <begin position="595"/>
        <end position="616"/>
    </location>
</feature>
<organism evidence="4 5">
    <name type="scientific">Phaedon cochleariae</name>
    <name type="common">Mustard beetle</name>
    <dbReference type="NCBI Taxonomy" id="80249"/>
    <lineage>
        <taxon>Eukaryota</taxon>
        <taxon>Metazoa</taxon>
        <taxon>Ecdysozoa</taxon>
        <taxon>Arthropoda</taxon>
        <taxon>Hexapoda</taxon>
        <taxon>Insecta</taxon>
        <taxon>Pterygota</taxon>
        <taxon>Neoptera</taxon>
        <taxon>Endopterygota</taxon>
        <taxon>Coleoptera</taxon>
        <taxon>Polyphaga</taxon>
        <taxon>Cucujiformia</taxon>
        <taxon>Chrysomeloidea</taxon>
        <taxon>Chrysomelidae</taxon>
        <taxon>Chrysomelinae</taxon>
        <taxon>Chrysomelini</taxon>
        <taxon>Phaedon</taxon>
    </lineage>
</organism>
<dbReference type="EMBL" id="OU896709">
    <property type="protein sequence ID" value="CAH1160159.1"/>
    <property type="molecule type" value="Genomic_DNA"/>
</dbReference>
<feature type="transmembrane region" description="Helical" evidence="1">
    <location>
        <begin position="420"/>
        <end position="436"/>
    </location>
</feature>
<dbReference type="Proteomes" id="UP001153737">
    <property type="component" value="Chromosome 3"/>
</dbReference>
<dbReference type="PANTHER" id="PTHR11161:SF0">
    <property type="entry name" value="O-ACYLTRANSFERASE LIKE PROTEIN"/>
    <property type="match status" value="1"/>
</dbReference>
<evidence type="ECO:0000259" key="3">
    <source>
        <dbReference type="SMART" id="SM00703"/>
    </source>
</evidence>
<dbReference type="PANTHER" id="PTHR11161">
    <property type="entry name" value="O-ACYLTRANSFERASE"/>
    <property type="match status" value="1"/>
</dbReference>
<feature type="transmembrane region" description="Helical" evidence="1">
    <location>
        <begin position="524"/>
        <end position="543"/>
    </location>
</feature>
<feature type="transmembrane region" description="Helical" evidence="1">
    <location>
        <begin position="260"/>
        <end position="281"/>
    </location>
</feature>
<dbReference type="AlphaFoldDB" id="A0A9P0DPE8"/>
<dbReference type="Pfam" id="PF20146">
    <property type="entry name" value="NRF"/>
    <property type="match status" value="1"/>
</dbReference>
<accession>A0A9P0DPE8</accession>
<feature type="domain" description="Nose resistant-to-fluoxetine protein N-terminal" evidence="3">
    <location>
        <begin position="36"/>
        <end position="191"/>
    </location>
</feature>
<dbReference type="InterPro" id="IPR006621">
    <property type="entry name" value="Nose-resist-to-fluoxetine_N"/>
</dbReference>
<keyword evidence="1" id="KW-0812">Transmembrane</keyword>
<sequence>MPKMKCFTALCLLLLQHVVLGDIVSTLKSHLSVSVSSECSNALDLYLENLYHAPGDDNWALKMLDASSKLPTGLLSYNFGEMGDFEECLATESLDHSIQPRYCLGGFSTSSFQKIYEQNSSDHEKILQQMNIKTRLRNLLTPTLNDNNEEENRAARMITGPSWAVCLPKNCSQTDINQIFSKLSVEFTCQTREDLDIPLTSGAITTIVSFVVVICIMIASTSYDIYCNSTTRVPPNPVLISFSIYTNGSKLFKMGKSSEFSSIYGIRVISMMWVIFGHTFLDAISGPTTNLKAVIEWCKQLASMVAISGTLAVDTFFVIGGIVLAYTFMKMKHNGMEFKICQFYIHRYVRLTPPLAAMVLVTATLSSYFGSGPHWSSVKMVLEDACKKDWWTALLYTQNYYHVSSNSMCIGQSWYLDVDMQLFILSPLVLLPLWYYPTIGQCLLYGYIGATIITNFCIGYINDLSALLTAQIITPTIGGGDMMSILYMKTHARATPWLMGISVGYYLSLINFKNKTVPRLRREVVLVVWAVFLAVILTCVFGGHSTLMGPEYDRWGNSLHIALVRPAWALCVAWVIVACYLDYGGPINTFLSLPIFQVLSRFTFSIYLIHLNLIYYRSFSYKTGTHFSFFDMTCQFWVYLIYSFGLSIFWTLAFESPFIALEKLLLT</sequence>
<dbReference type="InterPro" id="IPR052728">
    <property type="entry name" value="O2_lipid_transport_reg"/>
</dbReference>
<keyword evidence="1" id="KW-1133">Transmembrane helix</keyword>
<dbReference type="InterPro" id="IPR002656">
    <property type="entry name" value="Acyl_transf_3_dom"/>
</dbReference>
<evidence type="ECO:0000256" key="2">
    <source>
        <dbReference type="SAM" id="SignalP"/>
    </source>
</evidence>
<protein>
    <recommendedName>
        <fullName evidence="3">Nose resistant-to-fluoxetine protein N-terminal domain-containing protein</fullName>
    </recommendedName>
</protein>
<dbReference type="Pfam" id="PF01757">
    <property type="entry name" value="Acyl_transf_3"/>
    <property type="match status" value="1"/>
</dbReference>
<name>A0A9P0DPE8_PHACE</name>
<keyword evidence="2" id="KW-0732">Signal</keyword>
<dbReference type="OrthoDB" id="118951at2759"/>
<gene>
    <name evidence="4" type="ORF">PHAECO_LOCUS7334</name>
</gene>
<proteinExistence type="predicted"/>
<feature type="transmembrane region" description="Helical" evidence="1">
    <location>
        <begin position="348"/>
        <end position="370"/>
    </location>
</feature>
<dbReference type="SMART" id="SM00703">
    <property type="entry name" value="NRF"/>
    <property type="match status" value="1"/>
</dbReference>
<evidence type="ECO:0000256" key="1">
    <source>
        <dbReference type="SAM" id="Phobius"/>
    </source>
</evidence>
<feature type="transmembrane region" description="Helical" evidence="1">
    <location>
        <begin position="636"/>
        <end position="654"/>
    </location>
</feature>
<reference evidence="4" key="1">
    <citation type="submission" date="2022-01" db="EMBL/GenBank/DDBJ databases">
        <authorList>
            <person name="King R."/>
        </authorList>
    </citation>
    <scope>NUCLEOTIDE SEQUENCE</scope>
</reference>
<feature type="transmembrane region" description="Helical" evidence="1">
    <location>
        <begin position="199"/>
        <end position="219"/>
    </location>
</feature>
<feature type="chain" id="PRO_5040172903" description="Nose resistant-to-fluoxetine protein N-terminal domain-containing protein" evidence="2">
    <location>
        <begin position="22"/>
        <end position="667"/>
    </location>
</feature>
<evidence type="ECO:0000313" key="4">
    <source>
        <dbReference type="EMBL" id="CAH1160159.1"/>
    </source>
</evidence>
<feature type="transmembrane region" description="Helical" evidence="1">
    <location>
        <begin position="301"/>
        <end position="328"/>
    </location>
</feature>
<keyword evidence="1" id="KW-0472">Membrane</keyword>
<feature type="signal peptide" evidence="2">
    <location>
        <begin position="1"/>
        <end position="21"/>
    </location>
</feature>
<feature type="transmembrane region" description="Helical" evidence="1">
    <location>
        <begin position="494"/>
        <end position="512"/>
    </location>
</feature>
<keyword evidence="5" id="KW-1185">Reference proteome</keyword>
<dbReference type="GO" id="GO:0016747">
    <property type="term" value="F:acyltransferase activity, transferring groups other than amino-acyl groups"/>
    <property type="evidence" value="ECO:0007669"/>
    <property type="project" value="InterPro"/>
</dbReference>